<feature type="domain" description="BRCT" evidence="3">
    <location>
        <begin position="8"/>
        <end position="102"/>
    </location>
</feature>
<feature type="region of interest" description="Disordered" evidence="2">
    <location>
        <begin position="795"/>
        <end position="848"/>
    </location>
</feature>
<dbReference type="GO" id="GO:0033314">
    <property type="term" value="P:mitotic DNA replication checkpoint signaling"/>
    <property type="evidence" value="ECO:0000318"/>
    <property type="project" value="GO_Central"/>
</dbReference>
<gene>
    <name evidence="4" type="ORF">ZOSMA_146G00550</name>
</gene>
<dbReference type="InterPro" id="IPR001357">
    <property type="entry name" value="BRCT_dom"/>
</dbReference>
<dbReference type="PANTHER" id="PTHR13561:SF20">
    <property type="entry name" value="DNA TOPOISOMERASE 2-BINDING PROTEIN 1"/>
    <property type="match status" value="1"/>
</dbReference>
<dbReference type="OMA" id="NLTRRCT"/>
<feature type="compositionally biased region" description="Basic and acidic residues" evidence="2">
    <location>
        <begin position="837"/>
        <end position="848"/>
    </location>
</feature>
<dbReference type="InterPro" id="IPR059215">
    <property type="entry name" value="BRCT2_TopBP1-like"/>
</dbReference>
<name>A0A0K9PXB3_ZOSMR</name>
<dbReference type="Pfam" id="PF12738">
    <property type="entry name" value="PTCB-BRCT"/>
    <property type="match status" value="3"/>
</dbReference>
<dbReference type="GO" id="GO:0006270">
    <property type="term" value="P:DNA replication initiation"/>
    <property type="evidence" value="ECO:0000318"/>
    <property type="project" value="GO_Central"/>
</dbReference>
<feature type="compositionally biased region" description="Polar residues" evidence="2">
    <location>
        <begin position="795"/>
        <end position="816"/>
    </location>
</feature>
<dbReference type="SMART" id="SM00292">
    <property type="entry name" value="BRCT"/>
    <property type="match status" value="6"/>
</dbReference>
<dbReference type="GO" id="GO:0007095">
    <property type="term" value="P:mitotic G2 DNA damage checkpoint signaling"/>
    <property type="evidence" value="ECO:0000318"/>
    <property type="project" value="GO_Central"/>
</dbReference>
<dbReference type="AlphaFoldDB" id="A0A0K9PXB3"/>
<dbReference type="InterPro" id="IPR036420">
    <property type="entry name" value="BRCT_dom_sf"/>
</dbReference>
<keyword evidence="4" id="KW-0413">Isomerase</keyword>
<feature type="domain" description="BRCT" evidence="3">
    <location>
        <begin position="519"/>
        <end position="605"/>
    </location>
</feature>
<dbReference type="OrthoDB" id="251770at2759"/>
<dbReference type="Pfam" id="PF00533">
    <property type="entry name" value="BRCT"/>
    <property type="match status" value="1"/>
</dbReference>
<dbReference type="CDD" id="cd17731">
    <property type="entry name" value="BRCT_TopBP1_rpt2_like"/>
    <property type="match status" value="2"/>
</dbReference>
<dbReference type="STRING" id="29655.A0A0K9PXB3"/>
<proteinExistence type="predicted"/>
<dbReference type="FunFam" id="3.40.50.10190:FF:000052">
    <property type="entry name" value="Transcription coactivator"/>
    <property type="match status" value="1"/>
</dbReference>
<reference evidence="5" key="1">
    <citation type="journal article" date="2016" name="Nature">
        <title>The genome of the seagrass Zostera marina reveals angiosperm adaptation to the sea.</title>
        <authorList>
            <person name="Olsen J.L."/>
            <person name="Rouze P."/>
            <person name="Verhelst B."/>
            <person name="Lin Y.-C."/>
            <person name="Bayer T."/>
            <person name="Collen J."/>
            <person name="Dattolo E."/>
            <person name="De Paoli E."/>
            <person name="Dittami S."/>
            <person name="Maumus F."/>
            <person name="Michel G."/>
            <person name="Kersting A."/>
            <person name="Lauritano C."/>
            <person name="Lohaus R."/>
            <person name="Toepel M."/>
            <person name="Tonon T."/>
            <person name="Vanneste K."/>
            <person name="Amirebrahimi M."/>
            <person name="Brakel J."/>
            <person name="Bostroem C."/>
            <person name="Chovatia M."/>
            <person name="Grimwood J."/>
            <person name="Jenkins J.W."/>
            <person name="Jueterbock A."/>
            <person name="Mraz A."/>
            <person name="Stam W.T."/>
            <person name="Tice H."/>
            <person name="Bornberg-Bauer E."/>
            <person name="Green P.J."/>
            <person name="Pearson G.A."/>
            <person name="Procaccini G."/>
            <person name="Duarte C.M."/>
            <person name="Schmutz J."/>
            <person name="Reusch T.B.H."/>
            <person name="Van de Peer Y."/>
        </authorList>
    </citation>
    <scope>NUCLEOTIDE SEQUENCE [LARGE SCALE GENOMIC DNA]</scope>
    <source>
        <strain evidence="5">cv. Finnish</strain>
    </source>
</reference>
<evidence type="ECO:0000256" key="1">
    <source>
        <dbReference type="ARBA" id="ARBA00022737"/>
    </source>
</evidence>
<evidence type="ECO:0000313" key="4">
    <source>
        <dbReference type="EMBL" id="KMZ73579.1"/>
    </source>
</evidence>
<evidence type="ECO:0000256" key="2">
    <source>
        <dbReference type="SAM" id="MobiDB-lite"/>
    </source>
</evidence>
<dbReference type="GO" id="GO:0016853">
    <property type="term" value="F:isomerase activity"/>
    <property type="evidence" value="ECO:0007669"/>
    <property type="project" value="UniProtKB-KW"/>
</dbReference>
<dbReference type="FunFam" id="3.40.50.10190:FF:000057">
    <property type="entry name" value="Transcription coactivator"/>
    <property type="match status" value="1"/>
</dbReference>
<dbReference type="Pfam" id="PF16589">
    <property type="entry name" value="BRCT_2"/>
    <property type="match status" value="1"/>
</dbReference>
<feature type="domain" description="BRCT" evidence="3">
    <location>
        <begin position="353"/>
        <end position="445"/>
    </location>
</feature>
<evidence type="ECO:0000259" key="3">
    <source>
        <dbReference type="PROSITE" id="PS50172"/>
    </source>
</evidence>
<feature type="domain" description="BRCT" evidence="3">
    <location>
        <begin position="188"/>
        <end position="277"/>
    </location>
</feature>
<feature type="domain" description="BRCT" evidence="3">
    <location>
        <begin position="618"/>
        <end position="701"/>
    </location>
</feature>
<evidence type="ECO:0000313" key="5">
    <source>
        <dbReference type="Proteomes" id="UP000036987"/>
    </source>
</evidence>
<protein>
    <submittedName>
        <fullName evidence="4">Topoisomerase (DNA) II binding protein 1</fullName>
    </submittedName>
</protein>
<dbReference type="Proteomes" id="UP000036987">
    <property type="component" value="Unassembled WGS sequence"/>
</dbReference>
<dbReference type="CDD" id="cd00027">
    <property type="entry name" value="BRCT"/>
    <property type="match status" value="1"/>
</dbReference>
<dbReference type="FunFam" id="3.40.50.10190:FF:000061">
    <property type="entry name" value="Transcription coactivator"/>
    <property type="match status" value="1"/>
</dbReference>
<accession>A0A0K9PXB3</accession>
<keyword evidence="5" id="KW-1185">Reference proteome</keyword>
<organism evidence="4 5">
    <name type="scientific">Zostera marina</name>
    <name type="common">Eelgrass</name>
    <dbReference type="NCBI Taxonomy" id="29655"/>
    <lineage>
        <taxon>Eukaryota</taxon>
        <taxon>Viridiplantae</taxon>
        <taxon>Streptophyta</taxon>
        <taxon>Embryophyta</taxon>
        <taxon>Tracheophyta</taxon>
        <taxon>Spermatophyta</taxon>
        <taxon>Magnoliopsida</taxon>
        <taxon>Liliopsida</taxon>
        <taxon>Zosteraceae</taxon>
        <taxon>Zostera</taxon>
    </lineage>
</organism>
<dbReference type="Gene3D" id="3.40.50.10190">
    <property type="entry name" value="BRCT domain"/>
    <property type="match status" value="6"/>
</dbReference>
<dbReference type="SUPFAM" id="SSF52113">
    <property type="entry name" value="BRCT domain"/>
    <property type="match status" value="5"/>
</dbReference>
<keyword evidence="1" id="KW-0677">Repeat</keyword>
<comment type="caution">
    <text evidence="4">The sequence shown here is derived from an EMBL/GenBank/DDBJ whole genome shotgun (WGS) entry which is preliminary data.</text>
</comment>
<sequence length="893" mass="100594">MAMASANLMGATFTGTNVFLSRNLVAPEMYDSLYDALQSNGAQVFACSDLSRTSPNDYHVISSPTHEKFEELKAKRCNLIGPHCILTCAKERRALPNQAYTCCLAMDGVKILASGFEKEEKIKVEELMSSMGGVLQSRTSADISFVIVKNVLAAKYKWAVNVLKKPVVNMSWLNQCWTEHRLVPHEPHKILPFNGLNICVTRATIDERKEMKRLILQNDGVYSGDLSKKCTHLVSDTPEGDKYIFATRMRNILIVNRRWLYQSAIRKVCLEERRYPVSKIKSGAQEQYSQDCSNATLHSIPSNVFIDVEPTFSQKTSFSDAVTANNGISEASNPMKCEEKFDHCVAEDSEDEGNNLYLANCGIVLLGFERVELQNLVGMILKGGGRRYMQLSEKITHVIVGSPSEIEKKEAREIAAWGIVDVVKPVWLEDCQRLKKEVSISPKHIASDLIFPQESTCFNEVPTTGVNEINKGRFFPNIDEAFSFGKFREREDSESNILEGDVNYKEGLQIDTEFGVERKSLNIFKGHSFCFTKTFPQDRKDEIIECVRQGGGFMTDDNQSARYIIQCHGLEADHTLVSHSTSVSSHWIRSCLEEGCIQDISSHILYKPLCCRVPLPGFEVLQFCVSQYDPKEKELLRNLCFTLGSKYNEKLTKKVTHLLCKFTEGSKYAAACKWKIQTVTTEWVTECIKQDMMVSLDPFRPKEVTAEDKNVGSLDPTLTTEMISEVTLSHQLHQKEWARDASESILGKRPRLPNDTSLDILSSKPKWLENTLEAFNTVPDVADVIEEILEKSNKIGDQNSSDGNGCNTSNFSSDHSILSRDNADSESPFRVPNPLGDRPEKHFGFIGHSENDENQKAFYAFSETQTESQVVGYEDDLSGRQKIIDRVRSQSLT</sequence>
<dbReference type="EMBL" id="LFYR01000569">
    <property type="protein sequence ID" value="KMZ73579.1"/>
    <property type="molecule type" value="Genomic_DNA"/>
</dbReference>
<dbReference type="PANTHER" id="PTHR13561">
    <property type="entry name" value="DNA REPLICATION REGULATOR DPB11-RELATED"/>
    <property type="match status" value="1"/>
</dbReference>
<dbReference type="PROSITE" id="PS50172">
    <property type="entry name" value="BRCT"/>
    <property type="match status" value="6"/>
</dbReference>
<feature type="domain" description="BRCT" evidence="3">
    <location>
        <begin position="106"/>
        <end position="190"/>
    </location>
</feature>